<evidence type="ECO:0000313" key="4">
    <source>
        <dbReference type="EMBL" id="KEP70451.1"/>
    </source>
</evidence>
<name>A0A074TFD2_9RHOB</name>
<feature type="compositionally biased region" description="Basic and acidic residues" evidence="2">
    <location>
        <begin position="264"/>
        <end position="277"/>
    </location>
</feature>
<keyword evidence="5" id="KW-1185">Reference proteome</keyword>
<dbReference type="SFLD" id="SFLDG01125">
    <property type="entry name" value="C1.1:_Acid_Phosphatase_Like"/>
    <property type="match status" value="1"/>
</dbReference>
<dbReference type="PANTHER" id="PTHR31284:SF10">
    <property type="entry name" value="ACID PHOSPHATASE-LIKE PROTEIN"/>
    <property type="match status" value="1"/>
</dbReference>
<dbReference type="GO" id="GO:0009279">
    <property type="term" value="C:cell outer membrane"/>
    <property type="evidence" value="ECO:0007669"/>
    <property type="project" value="InterPro"/>
</dbReference>
<evidence type="ECO:0000256" key="3">
    <source>
        <dbReference type="SAM" id="SignalP"/>
    </source>
</evidence>
<dbReference type="Pfam" id="PF03767">
    <property type="entry name" value="Acid_phosphat_B"/>
    <property type="match status" value="1"/>
</dbReference>
<feature type="region of interest" description="Disordered" evidence="2">
    <location>
        <begin position="257"/>
        <end position="285"/>
    </location>
</feature>
<evidence type="ECO:0000256" key="1">
    <source>
        <dbReference type="ARBA" id="ARBA00022729"/>
    </source>
</evidence>
<feature type="signal peptide" evidence="3">
    <location>
        <begin position="1"/>
        <end position="23"/>
    </location>
</feature>
<dbReference type="RefSeq" id="WP_038064413.1">
    <property type="nucleotide sequence ID" value="NZ_FOVB01000004.1"/>
</dbReference>
<dbReference type="EMBL" id="JHEH01000006">
    <property type="protein sequence ID" value="KEP70451.1"/>
    <property type="molecule type" value="Genomic_DNA"/>
</dbReference>
<dbReference type="InterPro" id="IPR036412">
    <property type="entry name" value="HAD-like_sf"/>
</dbReference>
<comment type="caution">
    <text evidence="4">The sequence shown here is derived from an EMBL/GenBank/DDBJ whole genome shotgun (WGS) entry which is preliminary data.</text>
</comment>
<dbReference type="Proteomes" id="UP000027725">
    <property type="component" value="Unassembled WGS sequence"/>
</dbReference>
<accession>A0A074TFD2</accession>
<dbReference type="SFLD" id="SFLDS00003">
    <property type="entry name" value="Haloacid_Dehalogenase"/>
    <property type="match status" value="1"/>
</dbReference>
<dbReference type="Gene3D" id="3.40.50.1000">
    <property type="entry name" value="HAD superfamily/HAD-like"/>
    <property type="match status" value="1"/>
</dbReference>
<evidence type="ECO:0000313" key="5">
    <source>
        <dbReference type="Proteomes" id="UP000027725"/>
    </source>
</evidence>
<evidence type="ECO:0000256" key="2">
    <source>
        <dbReference type="SAM" id="MobiDB-lite"/>
    </source>
</evidence>
<dbReference type="InterPro" id="IPR006423">
    <property type="entry name" value="Lipo_e_P4"/>
</dbReference>
<dbReference type="SUPFAM" id="SSF56784">
    <property type="entry name" value="HAD-like"/>
    <property type="match status" value="1"/>
</dbReference>
<dbReference type="AlphaFoldDB" id="A0A074TFD2"/>
<dbReference type="NCBIfam" id="TIGR01533">
    <property type="entry name" value="lipo_e_P4"/>
    <property type="match status" value="1"/>
</dbReference>
<keyword evidence="1 3" id="KW-0732">Signal</keyword>
<organism evidence="4 5">
    <name type="scientific">Thioclava dalianensis</name>
    <dbReference type="NCBI Taxonomy" id="1185766"/>
    <lineage>
        <taxon>Bacteria</taxon>
        <taxon>Pseudomonadati</taxon>
        <taxon>Pseudomonadota</taxon>
        <taxon>Alphaproteobacteria</taxon>
        <taxon>Rhodobacterales</taxon>
        <taxon>Paracoccaceae</taxon>
        <taxon>Thioclava</taxon>
    </lineage>
</organism>
<proteinExistence type="predicted"/>
<reference evidence="4 5" key="1">
    <citation type="submission" date="2014-03" db="EMBL/GenBank/DDBJ databases">
        <title>The draft genome sequence of Thioclava dalianensis DLFJ1-1.</title>
        <authorList>
            <person name="Lai Q."/>
            <person name="Shao Z."/>
        </authorList>
    </citation>
    <scope>NUCLEOTIDE SEQUENCE [LARGE SCALE GENOMIC DNA]</scope>
    <source>
        <strain evidence="4 5">DLFJ1-1</strain>
    </source>
</reference>
<dbReference type="PIRSF" id="PIRSF019271">
    <property type="entry name" value="Acid_Ptase_C"/>
    <property type="match status" value="1"/>
</dbReference>
<dbReference type="InterPro" id="IPR005519">
    <property type="entry name" value="Acid_phosphat_B-like"/>
</dbReference>
<dbReference type="OrthoDB" id="193314at2"/>
<gene>
    <name evidence="4" type="ORF">DL1_18075</name>
</gene>
<sequence>MNYKALLAASAAVLTLAAPQSFAQDAKAPAPNDLLNATLWMQNSVEYKAVTMGLFQLAKIRLDEALADKKWTAVPDKESAGYEDKPIAIIADLDETLLDNNGYQASLVTRGTSFSSKEWTDWVNAEDTKATAGAVDFLKYADSKGVKIFYVTNRTKDEEKGTRANLEKLGFPMGGNVDTLLTKNEQDGWGSAKENRIAYVAKDYRVALLMGDNLGDFSDVAKGTVEERHAFLDKTKDNWGKTWIMFPNPEYGSWESAAFGGDWSKSEEQRRQDKIDALKPWTPTK</sequence>
<protein>
    <submittedName>
        <fullName evidence="4">Acid phosphatase</fullName>
    </submittedName>
</protein>
<dbReference type="STRING" id="1185766.SAMN05216224_10433"/>
<feature type="chain" id="PRO_5001699801" evidence="3">
    <location>
        <begin position="24"/>
        <end position="285"/>
    </location>
</feature>
<dbReference type="eggNOG" id="COG2503">
    <property type="taxonomic scope" value="Bacteria"/>
</dbReference>
<dbReference type="PANTHER" id="PTHR31284">
    <property type="entry name" value="ACID PHOSPHATASE-LIKE PROTEIN"/>
    <property type="match status" value="1"/>
</dbReference>
<dbReference type="InterPro" id="IPR023214">
    <property type="entry name" value="HAD_sf"/>
</dbReference>